<organism evidence="9 10">
    <name type="scientific">Heracleum sosnowskyi</name>
    <dbReference type="NCBI Taxonomy" id="360622"/>
    <lineage>
        <taxon>Eukaryota</taxon>
        <taxon>Viridiplantae</taxon>
        <taxon>Streptophyta</taxon>
        <taxon>Embryophyta</taxon>
        <taxon>Tracheophyta</taxon>
        <taxon>Spermatophyta</taxon>
        <taxon>Magnoliopsida</taxon>
        <taxon>eudicotyledons</taxon>
        <taxon>Gunneridae</taxon>
        <taxon>Pentapetalae</taxon>
        <taxon>asterids</taxon>
        <taxon>campanulids</taxon>
        <taxon>Apiales</taxon>
        <taxon>Apiaceae</taxon>
        <taxon>Apioideae</taxon>
        <taxon>apioid superclade</taxon>
        <taxon>Tordylieae</taxon>
        <taxon>Tordyliinae</taxon>
        <taxon>Heracleum</taxon>
    </lineage>
</organism>
<keyword evidence="3" id="KW-0964">Secreted</keyword>
<dbReference type="PANTHER" id="PTHR45650">
    <property type="entry name" value="GDSL-LIKE LIPASE/ACYLHYDROLASE-RELATED"/>
    <property type="match status" value="1"/>
</dbReference>
<keyword evidence="4 8" id="KW-0732">Signal</keyword>
<feature type="signal peptide" evidence="8">
    <location>
        <begin position="1"/>
        <end position="26"/>
    </location>
</feature>
<dbReference type="GO" id="GO:0016042">
    <property type="term" value="P:lipid catabolic process"/>
    <property type="evidence" value="ECO:0007669"/>
    <property type="project" value="UniProtKB-KW"/>
</dbReference>
<comment type="similarity">
    <text evidence="2">Belongs to the 'GDSL' lipolytic enzyme family.</text>
</comment>
<evidence type="ECO:0000256" key="4">
    <source>
        <dbReference type="ARBA" id="ARBA00022729"/>
    </source>
</evidence>
<evidence type="ECO:0000256" key="3">
    <source>
        <dbReference type="ARBA" id="ARBA00022525"/>
    </source>
</evidence>
<keyword evidence="7" id="KW-0443">Lipid metabolism</keyword>
<dbReference type="InterPro" id="IPR001087">
    <property type="entry name" value="GDSL"/>
</dbReference>
<keyword evidence="6" id="KW-0442">Lipid degradation</keyword>
<dbReference type="Gene3D" id="3.40.50.1110">
    <property type="entry name" value="SGNH hydrolase"/>
    <property type="match status" value="2"/>
</dbReference>
<evidence type="ECO:0000256" key="8">
    <source>
        <dbReference type="SAM" id="SignalP"/>
    </source>
</evidence>
<dbReference type="InterPro" id="IPR036514">
    <property type="entry name" value="SGNH_hydro_sf"/>
</dbReference>
<dbReference type="Pfam" id="PF00657">
    <property type="entry name" value="Lipase_GDSL"/>
    <property type="match status" value="1"/>
</dbReference>
<evidence type="ECO:0000313" key="10">
    <source>
        <dbReference type="Proteomes" id="UP001237642"/>
    </source>
</evidence>
<evidence type="ECO:0000313" key="9">
    <source>
        <dbReference type="EMBL" id="KAK1371862.1"/>
    </source>
</evidence>
<dbReference type="AlphaFoldDB" id="A0AAD8HSW1"/>
<evidence type="ECO:0008006" key="11">
    <source>
        <dbReference type="Google" id="ProtNLM"/>
    </source>
</evidence>
<dbReference type="Proteomes" id="UP001237642">
    <property type="component" value="Unassembled WGS sequence"/>
</dbReference>
<comment type="subcellular location">
    <subcellularLocation>
        <location evidence="1">Secreted</location>
    </subcellularLocation>
</comment>
<reference evidence="9" key="1">
    <citation type="submission" date="2023-02" db="EMBL/GenBank/DDBJ databases">
        <title>Genome of toxic invasive species Heracleum sosnowskyi carries increased number of genes despite the absence of recent whole-genome duplications.</title>
        <authorList>
            <person name="Schelkunov M."/>
            <person name="Shtratnikova V."/>
            <person name="Makarenko M."/>
            <person name="Klepikova A."/>
            <person name="Omelchenko D."/>
            <person name="Novikova G."/>
            <person name="Obukhova E."/>
            <person name="Bogdanov V."/>
            <person name="Penin A."/>
            <person name="Logacheva M."/>
        </authorList>
    </citation>
    <scope>NUCLEOTIDE SEQUENCE</scope>
    <source>
        <strain evidence="9">Hsosn_3</strain>
        <tissue evidence="9">Leaf</tissue>
    </source>
</reference>
<reference evidence="9" key="2">
    <citation type="submission" date="2023-05" db="EMBL/GenBank/DDBJ databases">
        <authorList>
            <person name="Schelkunov M.I."/>
        </authorList>
    </citation>
    <scope>NUCLEOTIDE SEQUENCE</scope>
    <source>
        <strain evidence="9">Hsosn_3</strain>
        <tissue evidence="9">Leaf</tissue>
    </source>
</reference>
<evidence type="ECO:0000256" key="5">
    <source>
        <dbReference type="ARBA" id="ARBA00022801"/>
    </source>
</evidence>
<dbReference type="InterPro" id="IPR051238">
    <property type="entry name" value="GDSL_esterase/lipase"/>
</dbReference>
<dbReference type="PANTHER" id="PTHR45650:SF2">
    <property type="entry name" value="OS06G0560700 PROTEIN"/>
    <property type="match status" value="1"/>
</dbReference>
<dbReference type="GO" id="GO:0005576">
    <property type="term" value="C:extracellular region"/>
    <property type="evidence" value="ECO:0007669"/>
    <property type="project" value="UniProtKB-SubCell"/>
</dbReference>
<evidence type="ECO:0000256" key="2">
    <source>
        <dbReference type="ARBA" id="ARBA00008668"/>
    </source>
</evidence>
<sequence>MSPMNLIPSMLCIRLYFSLLFSSSSPTRIFSDAENTEDGNTSTIKGLMFVFGDSLVDNGNNNFLETVIKADYLPYGMDFPNGPSGSPGIIAAQVPRRKGCNKILNEAVQLFNAKLRSLVNGLSRQVPGPNIVMVNAYKIIQDIIRNPAANGFSDATKPCCQLSSTEEGGNEIYCKKGGATCEDRNKFVYFDGLYPTEAVNVVLAKRAFSSNLTTDVYPFGIKELAQM</sequence>
<name>A0AAD8HSW1_9APIA</name>
<accession>A0AAD8HSW1</accession>
<evidence type="ECO:0000256" key="7">
    <source>
        <dbReference type="ARBA" id="ARBA00023098"/>
    </source>
</evidence>
<keyword evidence="10" id="KW-1185">Reference proteome</keyword>
<evidence type="ECO:0000256" key="6">
    <source>
        <dbReference type="ARBA" id="ARBA00022963"/>
    </source>
</evidence>
<proteinExistence type="inferred from homology"/>
<keyword evidence="5" id="KW-0378">Hydrolase</keyword>
<gene>
    <name evidence="9" type="ORF">POM88_037954</name>
</gene>
<dbReference type="EMBL" id="JAUIZM010000008">
    <property type="protein sequence ID" value="KAK1371862.1"/>
    <property type="molecule type" value="Genomic_DNA"/>
</dbReference>
<evidence type="ECO:0000256" key="1">
    <source>
        <dbReference type="ARBA" id="ARBA00004613"/>
    </source>
</evidence>
<feature type="chain" id="PRO_5042265608" description="GDSL esterase/lipase" evidence="8">
    <location>
        <begin position="27"/>
        <end position="227"/>
    </location>
</feature>
<dbReference type="GO" id="GO:0016788">
    <property type="term" value="F:hydrolase activity, acting on ester bonds"/>
    <property type="evidence" value="ECO:0007669"/>
    <property type="project" value="InterPro"/>
</dbReference>
<protein>
    <recommendedName>
        <fullName evidence="11">GDSL esterase/lipase</fullName>
    </recommendedName>
</protein>
<comment type="caution">
    <text evidence="9">The sequence shown here is derived from an EMBL/GenBank/DDBJ whole genome shotgun (WGS) entry which is preliminary data.</text>
</comment>